<keyword evidence="3" id="KW-0732">Signal</keyword>
<reference evidence="4 5" key="1">
    <citation type="journal article" date="2013" name="Genome Biol.">
        <title>Genome of Acanthamoeba castellanii highlights extensive lateral gene transfer and early evolution of tyrosine kinase signaling.</title>
        <authorList>
            <person name="Clarke M."/>
            <person name="Lohan A.J."/>
            <person name="Liu B."/>
            <person name="Lagkouvardos I."/>
            <person name="Roy S."/>
            <person name="Zafar N."/>
            <person name="Bertelli C."/>
            <person name="Schilde C."/>
            <person name="Kianianmomeni A."/>
            <person name="Burglin T.R."/>
            <person name="Frech C."/>
            <person name="Turcotte B."/>
            <person name="Kopec K.O."/>
            <person name="Synnott J.M."/>
            <person name="Choo C."/>
            <person name="Paponov I."/>
            <person name="Finkler A."/>
            <person name="Soon Heng Tan C."/>
            <person name="Hutchins A.P."/>
            <person name="Weinmeier T."/>
            <person name="Rattei T."/>
            <person name="Chu J.S."/>
            <person name="Gimenez G."/>
            <person name="Irimia M."/>
            <person name="Rigden D.J."/>
            <person name="Fitzpatrick D.A."/>
            <person name="Lorenzo-Morales J."/>
            <person name="Bateman A."/>
            <person name="Chiu C.H."/>
            <person name="Tang P."/>
            <person name="Hegemann P."/>
            <person name="Fromm H."/>
            <person name="Raoult D."/>
            <person name="Greub G."/>
            <person name="Miranda-Saavedra D."/>
            <person name="Chen N."/>
            <person name="Nash P."/>
            <person name="Ginger M.L."/>
            <person name="Horn M."/>
            <person name="Schaap P."/>
            <person name="Caler L."/>
            <person name="Loftus B."/>
        </authorList>
    </citation>
    <scope>NUCLEOTIDE SEQUENCE [LARGE SCALE GENOMIC DNA]</scope>
    <source>
        <strain evidence="4 5">Neff</strain>
    </source>
</reference>
<gene>
    <name evidence="4" type="ORF">ACA1_002480</name>
</gene>
<feature type="transmembrane region" description="Helical" evidence="2">
    <location>
        <begin position="146"/>
        <end position="171"/>
    </location>
</feature>
<evidence type="ECO:0000256" key="2">
    <source>
        <dbReference type="SAM" id="Phobius"/>
    </source>
</evidence>
<protein>
    <submittedName>
        <fullName evidence="4">Uncharacterized protein</fullName>
    </submittedName>
</protein>
<dbReference type="Proteomes" id="UP000011083">
    <property type="component" value="Unassembled WGS sequence"/>
</dbReference>
<keyword evidence="2" id="KW-0812">Transmembrane</keyword>
<accession>L8GY43</accession>
<feature type="region of interest" description="Disordered" evidence="1">
    <location>
        <begin position="29"/>
        <end position="70"/>
    </location>
</feature>
<dbReference type="AlphaFoldDB" id="L8GY43"/>
<feature type="signal peptide" evidence="3">
    <location>
        <begin position="1"/>
        <end position="24"/>
    </location>
</feature>
<organism evidence="4 5">
    <name type="scientific">Acanthamoeba castellanii (strain ATCC 30010 / Neff)</name>
    <dbReference type="NCBI Taxonomy" id="1257118"/>
    <lineage>
        <taxon>Eukaryota</taxon>
        <taxon>Amoebozoa</taxon>
        <taxon>Discosea</taxon>
        <taxon>Longamoebia</taxon>
        <taxon>Centramoebida</taxon>
        <taxon>Acanthamoebidae</taxon>
        <taxon>Acanthamoeba</taxon>
    </lineage>
</organism>
<keyword evidence="2" id="KW-1133">Transmembrane helix</keyword>
<keyword evidence="2" id="KW-0472">Membrane</keyword>
<evidence type="ECO:0000313" key="5">
    <source>
        <dbReference type="Proteomes" id="UP000011083"/>
    </source>
</evidence>
<dbReference type="RefSeq" id="XP_004339019.1">
    <property type="nucleotide sequence ID" value="XM_004338971.1"/>
</dbReference>
<dbReference type="EMBL" id="KB007977">
    <property type="protein sequence ID" value="ELR17006.1"/>
    <property type="molecule type" value="Genomic_DNA"/>
</dbReference>
<evidence type="ECO:0000313" key="4">
    <source>
        <dbReference type="EMBL" id="ELR17006.1"/>
    </source>
</evidence>
<feature type="compositionally biased region" description="Low complexity" evidence="1">
    <location>
        <begin position="33"/>
        <end position="46"/>
    </location>
</feature>
<sequence length="255" mass="26370">MRYSNSALFVLLVLGALSIDPVWCLSDGPDLPSSSSSSLSSSSASSFEGLANEKPALAEGAPPPVIQGLPPNNVEADVVVVAVDLMPRQDDHDEVTVDPPVQPPQIDDDGDDMNSIGPNSTDTEDESSEPLPSDPGPGGSSSGPEAVVVVVNLVGWSLAAVGAMCLFYGVLRVSRRASAWAWGPSSAFPQPLFFADPPTPSSQLLASSNSGETGMVVVYTPQPLEDREPIGCEAECSASDADHHAYQKLGAIAAV</sequence>
<dbReference type="VEuPathDB" id="AmoebaDB:ACA1_002480"/>
<feature type="region of interest" description="Disordered" evidence="1">
    <location>
        <begin position="89"/>
        <end position="143"/>
    </location>
</feature>
<keyword evidence="5" id="KW-1185">Reference proteome</keyword>
<feature type="chain" id="PRO_5003990200" evidence="3">
    <location>
        <begin position="25"/>
        <end position="255"/>
    </location>
</feature>
<name>L8GY43_ACACF</name>
<evidence type="ECO:0000256" key="3">
    <source>
        <dbReference type="SAM" id="SignalP"/>
    </source>
</evidence>
<dbReference type="KEGG" id="acan:ACA1_002480"/>
<dbReference type="GeneID" id="14917720"/>
<proteinExistence type="predicted"/>
<evidence type="ECO:0000256" key="1">
    <source>
        <dbReference type="SAM" id="MobiDB-lite"/>
    </source>
</evidence>